<sequence length="248" mass="26230">MNNHVQQPVANFHIESADTALPYAFWQQQNQTRQEGAVLLTSLILLAIVTIIGAYIFSSGLLQERMATNTQLVALNQNAAQSSVDAYAQEGGTVFGGSLNHSGNITLNVVRRTIELSPAPPVPFVKQAASAFKACVNNSGTIAKTAEGTSTLACDDVDFQNTTGAASPIIGLSHAYYASCAPTDCGPGMASSLGVGSTLGCPILYVEGSGWLDVDGNGVPTQNIAGEEALFYIDEWLRWQRPTLCVFN</sequence>
<name>A0A1Y0I3D8_9GAMM</name>
<dbReference type="Proteomes" id="UP000196027">
    <property type="component" value="Chromosome"/>
</dbReference>
<dbReference type="RefSeq" id="WP_087460081.1">
    <property type="nucleotide sequence ID" value="NZ_CP021425.1"/>
</dbReference>
<evidence type="ECO:0000259" key="2">
    <source>
        <dbReference type="Pfam" id="PF14341"/>
    </source>
</evidence>
<accession>A0A1Y0I3D8</accession>
<keyword evidence="1" id="KW-0472">Membrane</keyword>
<dbReference type="Pfam" id="PF14341">
    <property type="entry name" value="PilX_N"/>
    <property type="match status" value="1"/>
</dbReference>
<evidence type="ECO:0000313" key="4">
    <source>
        <dbReference type="Proteomes" id="UP000196027"/>
    </source>
</evidence>
<reference evidence="3 4" key="1">
    <citation type="submission" date="2017-05" db="EMBL/GenBank/DDBJ databases">
        <title>Genomic insights into alkan degradation activity of Oleiphilus messinensis.</title>
        <authorList>
            <person name="Kozyavkin S.A."/>
            <person name="Slesarev A.I."/>
            <person name="Golyshin P.N."/>
            <person name="Korzhenkov A."/>
            <person name="Golyshina O.N."/>
            <person name="Toshchakov S.V."/>
        </authorList>
    </citation>
    <scope>NUCLEOTIDE SEQUENCE [LARGE SCALE GENOMIC DNA]</scope>
    <source>
        <strain evidence="3 4">ME102</strain>
    </source>
</reference>
<dbReference type="AlphaFoldDB" id="A0A1Y0I3D8"/>
<proteinExistence type="predicted"/>
<protein>
    <recommendedName>
        <fullName evidence="2">Type 4 fimbrial biogenesis protein PilX N-terminal domain-containing protein</fullName>
    </recommendedName>
</protein>
<evidence type="ECO:0000256" key="1">
    <source>
        <dbReference type="SAM" id="Phobius"/>
    </source>
</evidence>
<keyword evidence="1" id="KW-0812">Transmembrane</keyword>
<keyword evidence="1" id="KW-1133">Transmembrane helix</keyword>
<dbReference type="EMBL" id="CP021425">
    <property type="protein sequence ID" value="ARU54921.1"/>
    <property type="molecule type" value="Genomic_DNA"/>
</dbReference>
<feature type="domain" description="Type 4 fimbrial biogenesis protein PilX N-terminal" evidence="2">
    <location>
        <begin position="36"/>
        <end position="84"/>
    </location>
</feature>
<dbReference type="InterPro" id="IPR025746">
    <property type="entry name" value="PilX_N_dom"/>
</dbReference>
<feature type="transmembrane region" description="Helical" evidence="1">
    <location>
        <begin position="36"/>
        <end position="57"/>
    </location>
</feature>
<dbReference type="KEGG" id="ome:OLMES_0829"/>
<gene>
    <name evidence="3" type="ORF">OLMES_0829</name>
</gene>
<organism evidence="3 4">
    <name type="scientific">Oleiphilus messinensis</name>
    <dbReference type="NCBI Taxonomy" id="141451"/>
    <lineage>
        <taxon>Bacteria</taxon>
        <taxon>Pseudomonadati</taxon>
        <taxon>Pseudomonadota</taxon>
        <taxon>Gammaproteobacteria</taxon>
        <taxon>Oceanospirillales</taxon>
        <taxon>Oleiphilaceae</taxon>
        <taxon>Oleiphilus</taxon>
    </lineage>
</organism>
<evidence type="ECO:0000313" key="3">
    <source>
        <dbReference type="EMBL" id="ARU54921.1"/>
    </source>
</evidence>
<keyword evidence="4" id="KW-1185">Reference proteome</keyword>